<dbReference type="Gene3D" id="6.10.250.3150">
    <property type="match status" value="1"/>
</dbReference>
<dbReference type="Proteomes" id="UP000094296">
    <property type="component" value="Unassembled WGS sequence"/>
</dbReference>
<organism evidence="5 6">
    <name type="scientific">Desulfuribacillus alkaliarsenatis</name>
    <dbReference type="NCBI Taxonomy" id="766136"/>
    <lineage>
        <taxon>Bacteria</taxon>
        <taxon>Bacillati</taxon>
        <taxon>Bacillota</taxon>
        <taxon>Desulfuribacillia</taxon>
        <taxon>Desulfuribacillales</taxon>
        <taxon>Desulfuribacillaceae</taxon>
        <taxon>Desulfuribacillus</taxon>
    </lineage>
</organism>
<feature type="coiled-coil region" evidence="2">
    <location>
        <begin position="35"/>
        <end position="125"/>
    </location>
</feature>
<dbReference type="STRING" id="766136.BHF68_13415"/>
<evidence type="ECO:0000256" key="2">
    <source>
        <dbReference type="SAM" id="Coils"/>
    </source>
</evidence>
<proteinExistence type="predicted"/>
<evidence type="ECO:0000259" key="3">
    <source>
        <dbReference type="Pfam" id="PF01551"/>
    </source>
</evidence>
<keyword evidence="2" id="KW-0175">Coiled coil</keyword>
<evidence type="ECO:0000313" key="6">
    <source>
        <dbReference type="Proteomes" id="UP000094296"/>
    </source>
</evidence>
<feature type="coiled-coil region" evidence="2">
    <location>
        <begin position="228"/>
        <end position="266"/>
    </location>
</feature>
<reference evidence="5 6" key="1">
    <citation type="submission" date="2016-09" db="EMBL/GenBank/DDBJ databases">
        <title>Draft genome sequence for the type strain of Desulfuribacillus alkaliarsenatis AHT28, an obligately anaerobic, sulfidogenic bacterium isolated from Russian soda lake sediments.</title>
        <authorList>
            <person name="Abin C.A."/>
            <person name="Hollibaugh J.T."/>
        </authorList>
    </citation>
    <scope>NUCLEOTIDE SEQUENCE [LARGE SCALE GENOMIC DNA]</scope>
    <source>
        <strain evidence="5 6">AHT28</strain>
    </source>
</reference>
<dbReference type="InterPro" id="IPR050570">
    <property type="entry name" value="Cell_wall_metabolism_enzyme"/>
</dbReference>
<dbReference type="EMBL" id="MIJE01000003">
    <property type="protein sequence ID" value="OEF97826.1"/>
    <property type="molecule type" value="Genomic_DNA"/>
</dbReference>
<keyword evidence="6" id="KW-1185">Reference proteome</keyword>
<dbReference type="Pfam" id="PF24568">
    <property type="entry name" value="CC_PcsB"/>
    <property type="match status" value="1"/>
</dbReference>
<dbReference type="RefSeq" id="WP_069642457.1">
    <property type="nucleotide sequence ID" value="NZ_MIJE01000003.1"/>
</dbReference>
<dbReference type="InterPro" id="IPR057309">
    <property type="entry name" value="PcsB_CC"/>
</dbReference>
<dbReference type="Gene3D" id="2.70.70.10">
    <property type="entry name" value="Glucose Permease (Domain IIA)"/>
    <property type="match status" value="1"/>
</dbReference>
<sequence length="400" mass="45633">MKEPSDKLNYKHIKRSIFFILAIVLAITLVNPVPSSANDAQLRELQRKMDEIKAQQAASERKTQEIQNDISSVRQQERSTLSQIQQVENEIRQKDAELESLSLQILETETQVEITTIELEQAEQRVADRDSILKSRVRSMYENGKVSYLEVLLGSNSFIDFLNRFEALNLIVDQDHRILKENQMDRELIFAKKLELEQHQFSLETLYAQTEVVKEELSEQGRKQRVQLSALQSDRDQLNRLLAEEEAAQQRLIQELNRTLQQYQRVYRGTGQFGWPLDNMHVTSPYGNRTSPFGTGRVEWHNGVDFRAAVGTPIYAAEDGVVALSGWVRGFGWTVILDHGSGITSLYAHNSELLVKQGQTVKQGHTIARAGASGNVTGPHLHFTIYEDGKDVNPSKYVKW</sequence>
<dbReference type="InterPro" id="IPR016047">
    <property type="entry name" value="M23ase_b-sheet_dom"/>
</dbReference>
<evidence type="ECO:0000256" key="1">
    <source>
        <dbReference type="ARBA" id="ARBA00022729"/>
    </source>
</evidence>
<dbReference type="Pfam" id="PF01551">
    <property type="entry name" value="Peptidase_M23"/>
    <property type="match status" value="1"/>
</dbReference>
<protein>
    <submittedName>
        <fullName evidence="5">Uncharacterized protein</fullName>
    </submittedName>
</protein>
<accession>A0A1E5G412</accession>
<dbReference type="PANTHER" id="PTHR21666">
    <property type="entry name" value="PEPTIDASE-RELATED"/>
    <property type="match status" value="1"/>
</dbReference>
<name>A0A1E5G412_9FIRM</name>
<keyword evidence="1" id="KW-0732">Signal</keyword>
<feature type="domain" description="Peptidoglycan hydrolase PcsB coiled-coil" evidence="4">
    <location>
        <begin position="120"/>
        <end position="189"/>
    </location>
</feature>
<comment type="caution">
    <text evidence="5">The sequence shown here is derived from an EMBL/GenBank/DDBJ whole genome shotgun (WGS) entry which is preliminary data.</text>
</comment>
<feature type="domain" description="M23ase beta-sheet core" evidence="3">
    <location>
        <begin position="301"/>
        <end position="394"/>
    </location>
</feature>
<evidence type="ECO:0000259" key="4">
    <source>
        <dbReference type="Pfam" id="PF24568"/>
    </source>
</evidence>
<evidence type="ECO:0000313" key="5">
    <source>
        <dbReference type="EMBL" id="OEF97826.1"/>
    </source>
</evidence>
<dbReference type="PANTHER" id="PTHR21666:SF270">
    <property type="entry name" value="MUREIN HYDROLASE ACTIVATOR ENVC"/>
    <property type="match status" value="1"/>
</dbReference>
<dbReference type="InterPro" id="IPR011055">
    <property type="entry name" value="Dup_hybrid_motif"/>
</dbReference>
<dbReference type="AlphaFoldDB" id="A0A1E5G412"/>
<dbReference type="SUPFAM" id="SSF51261">
    <property type="entry name" value="Duplicated hybrid motif"/>
    <property type="match status" value="1"/>
</dbReference>
<dbReference type="CDD" id="cd12797">
    <property type="entry name" value="M23_peptidase"/>
    <property type="match status" value="1"/>
</dbReference>
<gene>
    <name evidence="5" type="ORF">BHF68_13415</name>
</gene>
<dbReference type="GO" id="GO:0004222">
    <property type="term" value="F:metalloendopeptidase activity"/>
    <property type="evidence" value="ECO:0007669"/>
    <property type="project" value="TreeGrafter"/>
</dbReference>